<feature type="domain" description="Tn3 transposase DDE" evidence="1">
    <location>
        <begin position="1"/>
        <end position="74"/>
    </location>
</feature>
<dbReference type="Proteomes" id="UP000186308">
    <property type="component" value="Unassembled WGS sequence"/>
</dbReference>
<evidence type="ECO:0000313" key="3">
    <source>
        <dbReference type="Proteomes" id="UP000186308"/>
    </source>
</evidence>
<keyword evidence="3" id="KW-1185">Reference proteome</keyword>
<proteinExistence type="predicted"/>
<dbReference type="Pfam" id="PF01526">
    <property type="entry name" value="DDE_Tnp_Tn3"/>
    <property type="match status" value="1"/>
</dbReference>
<sequence>HHGERGEIRSPLQQGQEEQLGALGLALNAVVHWNAIYMQEAIRQVGSDGMDASSNDIAHLSPLIWRHLNFLGRYDFSLPDTVMNGGLRPLRNPTSAWDF</sequence>
<comment type="caution">
    <text evidence="2">The sequence shown here is derived from an EMBL/GenBank/DDBJ whole genome shotgun (WGS) entry which is preliminary data.</text>
</comment>
<dbReference type="OrthoDB" id="7281829at2"/>
<evidence type="ECO:0000313" key="2">
    <source>
        <dbReference type="EMBL" id="SIR56787.1"/>
    </source>
</evidence>
<dbReference type="GO" id="GO:0006313">
    <property type="term" value="P:DNA transposition"/>
    <property type="evidence" value="ECO:0007669"/>
    <property type="project" value="InterPro"/>
</dbReference>
<dbReference type="EMBL" id="FTNE01000058">
    <property type="protein sequence ID" value="SIR56787.1"/>
    <property type="molecule type" value="Genomic_DNA"/>
</dbReference>
<dbReference type="GO" id="GO:0004803">
    <property type="term" value="F:transposase activity"/>
    <property type="evidence" value="ECO:0007669"/>
    <property type="project" value="InterPro"/>
</dbReference>
<gene>
    <name evidence="2" type="ORF">SAMN05421828_1581</name>
</gene>
<dbReference type="AlphaFoldDB" id="A0A8G2CP70"/>
<accession>A0A8G2CP70</accession>
<feature type="non-terminal residue" evidence="2">
    <location>
        <position position="1"/>
    </location>
</feature>
<organism evidence="2 3">
    <name type="scientific">Acidiphilium rubrum</name>
    <dbReference type="NCBI Taxonomy" id="526"/>
    <lineage>
        <taxon>Bacteria</taxon>
        <taxon>Pseudomonadati</taxon>
        <taxon>Pseudomonadota</taxon>
        <taxon>Alphaproteobacteria</taxon>
        <taxon>Acetobacterales</taxon>
        <taxon>Acidocellaceae</taxon>
        <taxon>Acidiphilium</taxon>
    </lineage>
</organism>
<dbReference type="InterPro" id="IPR002513">
    <property type="entry name" value="Tn3_Tnp_DDE_dom"/>
</dbReference>
<name>A0A8G2CP70_ACIRU</name>
<evidence type="ECO:0000259" key="1">
    <source>
        <dbReference type="Pfam" id="PF01526"/>
    </source>
</evidence>
<dbReference type="RefSeq" id="WP_139334228.1">
    <property type="nucleotide sequence ID" value="NZ_FTNE01000058.1"/>
</dbReference>
<protein>
    <submittedName>
        <fullName evidence="2">Tn3 transposase DDE domain-containing protein</fullName>
    </submittedName>
</protein>
<reference evidence="2 3" key="1">
    <citation type="submission" date="2017-01" db="EMBL/GenBank/DDBJ databases">
        <authorList>
            <person name="Varghese N."/>
            <person name="Submissions S."/>
        </authorList>
    </citation>
    <scope>NUCLEOTIDE SEQUENCE [LARGE SCALE GENOMIC DNA]</scope>
    <source>
        <strain evidence="2 3">ATCC 35905</strain>
    </source>
</reference>